<keyword evidence="6" id="KW-0598">Phosphotransferase system</keyword>
<keyword evidence="5 16" id="KW-0808">Transferase</keyword>
<keyword evidence="3" id="KW-1003">Cell membrane</keyword>
<evidence type="ECO:0000256" key="5">
    <source>
        <dbReference type="ARBA" id="ARBA00022679"/>
    </source>
</evidence>
<proteinExistence type="predicted"/>
<evidence type="ECO:0000256" key="10">
    <source>
        <dbReference type="ARBA" id="ARBA00023136"/>
    </source>
</evidence>
<dbReference type="NCBIfam" id="TIGR02005">
    <property type="entry name" value="PTS-IIBC-alpha"/>
    <property type="match status" value="1"/>
</dbReference>
<evidence type="ECO:0000256" key="2">
    <source>
        <dbReference type="ARBA" id="ARBA00022448"/>
    </source>
</evidence>
<feature type="transmembrane region" description="Helical" evidence="12">
    <location>
        <begin position="182"/>
        <end position="205"/>
    </location>
</feature>
<keyword evidence="7 12" id="KW-0812">Transmembrane</keyword>
<feature type="transmembrane region" description="Helical" evidence="12">
    <location>
        <begin position="242"/>
        <end position="263"/>
    </location>
</feature>
<dbReference type="PROSITE" id="PS00371">
    <property type="entry name" value="PTS_EIIA_TYPE_1_HIS"/>
    <property type="match status" value="1"/>
</dbReference>
<evidence type="ECO:0000256" key="1">
    <source>
        <dbReference type="ARBA" id="ARBA00004651"/>
    </source>
</evidence>
<keyword evidence="4" id="KW-0762">Sugar transport</keyword>
<feature type="domain" description="PTS EIIB type-1" evidence="14">
    <location>
        <begin position="457"/>
        <end position="539"/>
    </location>
</feature>
<dbReference type="eggNOG" id="COG1264">
    <property type="taxonomic scope" value="Bacteria"/>
</dbReference>
<dbReference type="PROSITE" id="PS51093">
    <property type="entry name" value="PTS_EIIA_TYPE_1"/>
    <property type="match status" value="1"/>
</dbReference>
<dbReference type="CDD" id="cd00212">
    <property type="entry name" value="PTS_IIB_glc"/>
    <property type="match status" value="1"/>
</dbReference>
<feature type="domain" description="PTS EIIC type-1" evidence="15">
    <location>
        <begin position="8"/>
        <end position="427"/>
    </location>
</feature>
<keyword evidence="2" id="KW-0813">Transport</keyword>
<evidence type="ECO:0000256" key="3">
    <source>
        <dbReference type="ARBA" id="ARBA00022475"/>
    </source>
</evidence>
<feature type="transmembrane region" description="Helical" evidence="12">
    <location>
        <begin position="211"/>
        <end position="230"/>
    </location>
</feature>
<evidence type="ECO:0000256" key="6">
    <source>
        <dbReference type="ARBA" id="ARBA00022683"/>
    </source>
</evidence>
<organism evidence="16 17">
    <name type="scientific">Mitsuokella multacida DSM 20544</name>
    <dbReference type="NCBI Taxonomy" id="500635"/>
    <lineage>
        <taxon>Bacteria</taxon>
        <taxon>Bacillati</taxon>
        <taxon>Bacillota</taxon>
        <taxon>Negativicutes</taxon>
        <taxon>Selenomonadales</taxon>
        <taxon>Selenomonadaceae</taxon>
        <taxon>Mitsuokella</taxon>
    </lineage>
</organism>
<feature type="active site" description="Phosphocysteine intermediate; for EIIB activity" evidence="11">
    <location>
        <position position="479"/>
    </location>
</feature>
<feature type="transmembrane region" description="Helical" evidence="12">
    <location>
        <begin position="318"/>
        <end position="335"/>
    </location>
</feature>
<dbReference type="GO" id="GO:0005886">
    <property type="term" value="C:plasma membrane"/>
    <property type="evidence" value="ECO:0007669"/>
    <property type="project" value="UniProtKB-SubCell"/>
</dbReference>
<dbReference type="Pfam" id="PF00358">
    <property type="entry name" value="PTS_EIIA_1"/>
    <property type="match status" value="1"/>
</dbReference>
<dbReference type="InterPro" id="IPR013013">
    <property type="entry name" value="PTS_EIIC_1"/>
</dbReference>
<dbReference type="InterPro" id="IPR011055">
    <property type="entry name" value="Dup_hybrid_motif"/>
</dbReference>
<dbReference type="Gene3D" id="2.70.70.10">
    <property type="entry name" value="Glucose Permease (Domain IIA)"/>
    <property type="match status" value="1"/>
</dbReference>
<dbReference type="PANTHER" id="PTHR30009">
    <property type="entry name" value="CYTOCHROME C-TYPE SYNTHESIS PROTEIN AND PTS TRANSMEMBRANE COMPONENT"/>
    <property type="match status" value="1"/>
</dbReference>
<dbReference type="PROSITE" id="PS01035">
    <property type="entry name" value="PTS_EIIB_TYPE_1_CYS"/>
    <property type="match status" value="1"/>
</dbReference>
<comment type="caution">
    <text evidence="16">The sequence shown here is derived from an EMBL/GenBank/DDBJ whole genome shotgun (WGS) entry which is preliminary data.</text>
</comment>
<dbReference type="SUPFAM" id="SSF51261">
    <property type="entry name" value="Duplicated hybrid motif"/>
    <property type="match status" value="1"/>
</dbReference>
<dbReference type="HOGENOM" id="CLU_012312_1_1_9"/>
<feature type="transmembrane region" description="Helical" evidence="12">
    <location>
        <begin position="393"/>
        <end position="415"/>
    </location>
</feature>
<evidence type="ECO:0000256" key="9">
    <source>
        <dbReference type="ARBA" id="ARBA00022989"/>
    </source>
</evidence>
<dbReference type="Pfam" id="PF00367">
    <property type="entry name" value="PTS_EIIB"/>
    <property type="match status" value="1"/>
</dbReference>
<dbReference type="eggNOG" id="COG1263">
    <property type="taxonomic scope" value="Bacteria"/>
</dbReference>
<dbReference type="STRING" id="500635.MITSMUL_04275"/>
<evidence type="ECO:0000256" key="11">
    <source>
        <dbReference type="PROSITE-ProRule" id="PRU00421"/>
    </source>
</evidence>
<protein>
    <submittedName>
        <fullName evidence="16">PTS system maltose-specific EIICB component</fullName>
        <ecNumber evidence="16">2.7.1.69</ecNumber>
    </submittedName>
</protein>
<dbReference type="eggNOG" id="COG2190">
    <property type="taxonomic scope" value="Bacteria"/>
</dbReference>
<dbReference type="Proteomes" id="UP000003671">
    <property type="component" value="Unassembled WGS sequence"/>
</dbReference>
<feature type="domain" description="PTS EIIA type-1" evidence="13">
    <location>
        <begin position="578"/>
        <end position="683"/>
    </location>
</feature>
<dbReference type="AlphaFoldDB" id="C9KM40"/>
<dbReference type="GO" id="GO:0009401">
    <property type="term" value="P:phosphoenolpyruvate-dependent sugar phosphotransferase system"/>
    <property type="evidence" value="ECO:0007669"/>
    <property type="project" value="UniProtKB-KW"/>
</dbReference>
<dbReference type="InterPro" id="IPR010975">
    <property type="entry name" value="PTS_IIBC_a_glc"/>
</dbReference>
<dbReference type="FunFam" id="2.70.70.10:FF:000001">
    <property type="entry name" value="PTS system glucose-specific IIA component"/>
    <property type="match status" value="1"/>
</dbReference>
<dbReference type="GO" id="GO:0090563">
    <property type="term" value="F:protein-phosphocysteine-sugar phosphotransferase activity"/>
    <property type="evidence" value="ECO:0007669"/>
    <property type="project" value="TreeGrafter"/>
</dbReference>
<evidence type="ECO:0000259" key="15">
    <source>
        <dbReference type="PROSITE" id="PS51103"/>
    </source>
</evidence>
<dbReference type="InterPro" id="IPR001127">
    <property type="entry name" value="PTS_EIIA_1_perm"/>
</dbReference>
<gene>
    <name evidence="16" type="primary">glvC</name>
    <name evidence="16" type="ORF">MITSMUL_04275</name>
</gene>
<dbReference type="PANTHER" id="PTHR30009:SF12">
    <property type="entry name" value="PHOSPHOTRANSFERASE IIC COMPONENT GLVC"/>
    <property type="match status" value="1"/>
</dbReference>
<dbReference type="InterPro" id="IPR018113">
    <property type="entry name" value="PTrfase_EIIB_Cys"/>
</dbReference>
<feature type="transmembrane region" description="Helical" evidence="12">
    <location>
        <begin position="100"/>
        <end position="123"/>
    </location>
</feature>
<dbReference type="GO" id="GO:0008982">
    <property type="term" value="F:protein-N(PI)-phosphohistidine-sugar phosphotransferase activity"/>
    <property type="evidence" value="ECO:0007669"/>
    <property type="project" value="InterPro"/>
</dbReference>
<dbReference type="PROSITE" id="PS51103">
    <property type="entry name" value="PTS_EIIC_TYPE_1"/>
    <property type="match status" value="1"/>
</dbReference>
<evidence type="ECO:0000256" key="12">
    <source>
        <dbReference type="SAM" id="Phobius"/>
    </source>
</evidence>
<dbReference type="InterPro" id="IPR036878">
    <property type="entry name" value="Glu_permease_IIB"/>
</dbReference>
<evidence type="ECO:0000256" key="7">
    <source>
        <dbReference type="ARBA" id="ARBA00022692"/>
    </source>
</evidence>
<evidence type="ECO:0000256" key="8">
    <source>
        <dbReference type="ARBA" id="ARBA00022777"/>
    </source>
</evidence>
<sequence>MNMSIKKDRVMQELQRFGGAMYTPVILFAFFGLTVAISIVCKNTMLLGSIADKGTVWYDFWFVVEQGAWTVFAQMPILFAIAVPIGFAKKEPARCAMESFVIYMCFNYFISAFLTLHGSFFGVDYSQAAGAGTGLAMIANIKTLDMGMLGAIFIACCSSWIHNHFYDTEIPDWLGIFKGPAFVVAVGFAVMIPMALLFCFVWPAVQHAIEQFQFFLKTSGIIGVWCYTFSERILLPAGLHHFIYLPFIFGPAVCDGGIQAYWLQHLNDFATSAHSLKEMFPEGGFALHGMSKVFGLPGAALAMYVCAKPEKRKKVATLLIPATITAVLCGITEPLEFTFLFVAPLLYAVHAVLAATLSATLYFFGLSGNFGGGLIDCFVQNWIPLFKYHAGTYIMQIIVGLCFTGIYFFVFRYLILKNDYKTPGRTDDDEEDKLFSKAEYKAKKEMEKKGLANNPEALKAQVFLDNLGGPSNIKEVTNCATRLRVTVADPDKVASASKFTKAGAFGLVKNGHAIQVIVGLSVPNVRSYFDALLKGDIADVAVEAKAAANPSEPVKTDLSMKLKAFASGKLIDMTEVPDDVFSQKMMGDGVAIEPTTEMVVAPADGEVTMIMEGSYHAIGLRLDNGAEILIHIGLDTVKMGGKGFRCLTKQGAKVKAGDELIGFNREAIKAAGYKDTIILAVTNSADYPQMKKAADGDVKVNETPIISF</sequence>
<dbReference type="Gene3D" id="3.30.1360.60">
    <property type="entry name" value="Glucose permease domain IIB"/>
    <property type="match status" value="1"/>
</dbReference>
<evidence type="ECO:0000259" key="13">
    <source>
        <dbReference type="PROSITE" id="PS51093"/>
    </source>
</evidence>
<dbReference type="InterPro" id="IPR003352">
    <property type="entry name" value="PTS_EIIC"/>
</dbReference>
<keyword evidence="17" id="KW-1185">Reference proteome</keyword>
<dbReference type="EMBL" id="ABWK02000012">
    <property type="protein sequence ID" value="EEX69204.1"/>
    <property type="molecule type" value="Genomic_DNA"/>
</dbReference>
<dbReference type="PROSITE" id="PS51098">
    <property type="entry name" value="PTS_EIIB_TYPE_1"/>
    <property type="match status" value="1"/>
</dbReference>
<dbReference type="InterPro" id="IPR050429">
    <property type="entry name" value="PTS_Glucose_EIICBA"/>
</dbReference>
<feature type="transmembrane region" description="Helical" evidence="12">
    <location>
        <begin position="341"/>
        <end position="364"/>
    </location>
</feature>
<accession>C9KM40</accession>
<evidence type="ECO:0000313" key="17">
    <source>
        <dbReference type="Proteomes" id="UP000003671"/>
    </source>
</evidence>
<dbReference type="SUPFAM" id="SSF55604">
    <property type="entry name" value="Glucose permease domain IIB"/>
    <property type="match status" value="1"/>
</dbReference>
<keyword evidence="9 12" id="KW-1133">Transmembrane helix</keyword>
<dbReference type="InterPro" id="IPR001996">
    <property type="entry name" value="PTS_IIB_1"/>
</dbReference>
<comment type="subcellular location">
    <subcellularLocation>
        <location evidence="1">Cell membrane</location>
        <topology evidence="1">Multi-pass membrane protein</topology>
    </subcellularLocation>
</comment>
<dbReference type="NCBIfam" id="TIGR00830">
    <property type="entry name" value="PTBA"/>
    <property type="match status" value="1"/>
</dbReference>
<evidence type="ECO:0000259" key="14">
    <source>
        <dbReference type="PROSITE" id="PS51098"/>
    </source>
</evidence>
<reference evidence="16" key="1">
    <citation type="submission" date="2009-09" db="EMBL/GenBank/DDBJ databases">
        <authorList>
            <person name="Weinstock G."/>
            <person name="Sodergren E."/>
            <person name="Clifton S."/>
            <person name="Fulton L."/>
            <person name="Fulton B."/>
            <person name="Courtney L."/>
            <person name="Fronick C."/>
            <person name="Harrison M."/>
            <person name="Strong C."/>
            <person name="Farmer C."/>
            <person name="Delahaunty K."/>
            <person name="Markovic C."/>
            <person name="Hall O."/>
            <person name="Minx P."/>
            <person name="Tomlinson C."/>
            <person name="Mitreva M."/>
            <person name="Nelson J."/>
            <person name="Hou S."/>
            <person name="Wollam A."/>
            <person name="Pepin K.H."/>
            <person name="Johnson M."/>
            <person name="Bhonagiri V."/>
            <person name="Nash W.E."/>
            <person name="Warren W."/>
            <person name="Chinwalla A."/>
            <person name="Mardis E.R."/>
            <person name="Wilson R.K."/>
        </authorList>
    </citation>
    <scope>NUCLEOTIDE SEQUENCE [LARGE SCALE GENOMIC DNA]</scope>
    <source>
        <strain evidence="16">DSM 20544</strain>
    </source>
</reference>
<feature type="transmembrane region" description="Helical" evidence="12">
    <location>
        <begin position="67"/>
        <end position="88"/>
    </location>
</feature>
<dbReference type="EC" id="2.7.1.69" evidence="16"/>
<evidence type="ECO:0000313" key="16">
    <source>
        <dbReference type="EMBL" id="EEX69204.1"/>
    </source>
</evidence>
<keyword evidence="8" id="KW-0418">Kinase</keyword>
<name>C9KM40_9FIRM</name>
<feature type="transmembrane region" description="Helical" evidence="12">
    <location>
        <begin position="143"/>
        <end position="161"/>
    </location>
</feature>
<dbReference type="NCBIfam" id="TIGR00826">
    <property type="entry name" value="EIIB_glc"/>
    <property type="match status" value="1"/>
</dbReference>
<feature type="transmembrane region" description="Helical" evidence="12">
    <location>
        <begin position="283"/>
        <end position="306"/>
    </location>
</feature>
<dbReference type="PATRIC" id="fig|500635.8.peg.616"/>
<keyword evidence="10 12" id="KW-0472">Membrane</keyword>
<dbReference type="Pfam" id="PF02378">
    <property type="entry name" value="PTS_EIIC"/>
    <property type="match status" value="1"/>
</dbReference>
<dbReference type="GO" id="GO:0016301">
    <property type="term" value="F:kinase activity"/>
    <property type="evidence" value="ECO:0007669"/>
    <property type="project" value="UniProtKB-KW"/>
</dbReference>
<feature type="transmembrane region" description="Helical" evidence="12">
    <location>
        <begin position="21"/>
        <end position="40"/>
    </location>
</feature>
<evidence type="ECO:0000256" key="4">
    <source>
        <dbReference type="ARBA" id="ARBA00022597"/>
    </source>
</evidence>